<keyword evidence="2" id="KW-1185">Reference proteome</keyword>
<dbReference type="EMBL" id="JAFFGZ010000004">
    <property type="protein sequence ID" value="KAK4645636.1"/>
    <property type="molecule type" value="Genomic_DNA"/>
</dbReference>
<accession>A0ABR0FPJ0</accession>
<sequence>MTDGVVATFQKQCAVVPGDTNGWILSGKPARDSCDKARTSSKEEGNRGRLAVADRALETGKGAVAVMEAAKIHGMEATGADSLLTSSKCLGVQPKLYVMYVHVRPATNQDPSPLLHKENCFLSSLPRSPPAVRLLRQRWSGVGSAMDASALVRA</sequence>
<protein>
    <submittedName>
        <fullName evidence="1">Uncharacterized protein</fullName>
    </submittedName>
</protein>
<organism evidence="1 2">
    <name type="scientific">Podospora bellae-mahoneyi</name>
    <dbReference type="NCBI Taxonomy" id="2093777"/>
    <lineage>
        <taxon>Eukaryota</taxon>
        <taxon>Fungi</taxon>
        <taxon>Dikarya</taxon>
        <taxon>Ascomycota</taxon>
        <taxon>Pezizomycotina</taxon>
        <taxon>Sordariomycetes</taxon>
        <taxon>Sordariomycetidae</taxon>
        <taxon>Sordariales</taxon>
        <taxon>Podosporaceae</taxon>
        <taxon>Podospora</taxon>
    </lineage>
</organism>
<evidence type="ECO:0000313" key="1">
    <source>
        <dbReference type="EMBL" id="KAK4645636.1"/>
    </source>
</evidence>
<reference evidence="1 2" key="1">
    <citation type="journal article" date="2023" name="bioRxiv">
        <title>High-quality genome assemblies of four members of thePodospora anserinaspecies complex.</title>
        <authorList>
            <person name="Ament-Velasquez S.L."/>
            <person name="Vogan A.A."/>
            <person name="Wallerman O."/>
            <person name="Hartmann F."/>
            <person name="Gautier V."/>
            <person name="Silar P."/>
            <person name="Giraud T."/>
            <person name="Johannesson H."/>
        </authorList>
    </citation>
    <scope>NUCLEOTIDE SEQUENCE [LARGE SCALE GENOMIC DNA]</scope>
    <source>
        <strain evidence="1 2">CBS 112042</strain>
    </source>
</reference>
<dbReference type="Proteomes" id="UP001322138">
    <property type="component" value="Unassembled WGS sequence"/>
</dbReference>
<name>A0ABR0FPJ0_9PEZI</name>
<comment type="caution">
    <text evidence="1">The sequence shown here is derived from an EMBL/GenBank/DDBJ whole genome shotgun (WGS) entry which is preliminary data.</text>
</comment>
<dbReference type="GeneID" id="87891437"/>
<gene>
    <name evidence="1" type="ORF">QC761_0034570</name>
</gene>
<proteinExistence type="predicted"/>
<evidence type="ECO:0000313" key="2">
    <source>
        <dbReference type="Proteomes" id="UP001322138"/>
    </source>
</evidence>
<dbReference type="RefSeq" id="XP_062734612.1">
    <property type="nucleotide sequence ID" value="XM_062872304.1"/>
</dbReference>